<dbReference type="GO" id="GO:0035556">
    <property type="term" value="P:intracellular signal transduction"/>
    <property type="evidence" value="ECO:0007669"/>
    <property type="project" value="InterPro"/>
</dbReference>
<dbReference type="InterPro" id="IPR001054">
    <property type="entry name" value="A/G_cyclase"/>
</dbReference>
<evidence type="ECO:0000313" key="3">
    <source>
        <dbReference type="EMBL" id="KAF0972972.1"/>
    </source>
</evidence>
<evidence type="ECO:0000313" key="4">
    <source>
        <dbReference type="Proteomes" id="UP000444721"/>
    </source>
</evidence>
<dbReference type="PANTHER" id="PTHR43081">
    <property type="entry name" value="ADENYLATE CYCLASE, TERMINAL-DIFFERENTIATION SPECIFIC-RELATED"/>
    <property type="match status" value="1"/>
</dbReference>
<dbReference type="OMA" id="NYGFVKT"/>
<dbReference type="SMART" id="SM00044">
    <property type="entry name" value="CYCc"/>
    <property type="match status" value="1"/>
</dbReference>
<keyword evidence="1" id="KW-0812">Transmembrane</keyword>
<dbReference type="GO" id="GO:0009190">
    <property type="term" value="P:cyclic nucleotide biosynthetic process"/>
    <property type="evidence" value="ECO:0007669"/>
    <property type="project" value="InterPro"/>
</dbReference>
<dbReference type="EMBL" id="VFQX01000063">
    <property type="protein sequence ID" value="KAF0972972.1"/>
    <property type="molecule type" value="Genomic_DNA"/>
</dbReference>
<reference evidence="3 4" key="1">
    <citation type="journal article" date="2019" name="Sci. Rep.">
        <title>Nanopore sequencing improves the draft genome of the human pathogenic amoeba Naegleria fowleri.</title>
        <authorList>
            <person name="Liechti N."/>
            <person name="Schurch N."/>
            <person name="Bruggmann R."/>
            <person name="Wittwer M."/>
        </authorList>
    </citation>
    <scope>NUCLEOTIDE SEQUENCE [LARGE SCALE GENOMIC DNA]</scope>
    <source>
        <strain evidence="3 4">ATCC 30894</strain>
    </source>
</reference>
<proteinExistence type="predicted"/>
<dbReference type="PROSITE" id="PS50125">
    <property type="entry name" value="GUANYLATE_CYCLASE_2"/>
    <property type="match status" value="1"/>
</dbReference>
<dbReference type="VEuPathDB" id="AmoebaDB:NF0128430"/>
<dbReference type="CDD" id="cd07302">
    <property type="entry name" value="CHD"/>
    <property type="match status" value="1"/>
</dbReference>
<sequence>MPHLDGFELINSNNVLQYYCDISSTTEKINMKDNLKVHPVILPNYTTSDSSSSLGSLSASHDSSSLSFAQAFHANLNAEGKSKTSRFLRSICPAPHSLQNILLAIFILQTAICIGSMILLIYSSGEKSIDNIATIQSDSVYRDIAAHMANSKTILEQLHEQLSVVNHFQNETFDWSIYSRKIINVFAPTKLGYDMATIFHYANSLKMLANIEMSAVRNRVGFANGDGILKLYSYDKYYQAETLMQTSTGFDPTKRPWYLAGSTKTFPDYAWSTVYNNFALNSISIGAATTVNFNTYNISTSNNVISKVPITQILVAHFDLYQLDYVLNDTIKQYRDMQTKSMQIVVLERSGYILTTSIGVSAINVTDMSRVHMNATNTIFAKIVPILMSKNIILKDPKNGNLSELATVNRTQVFYIDQYRVSLQFLNDGKGLDWVIVLATENYGFVKTVFTSSPELLSLSIILVVLGTIIAIAMTQLLSYSIMKVARDMSKISRLEVEQVKSSKLLKTVHELHLLQGSTKLVKSALHSFIKYIPRDIVKDIVRNGIAAKVGVTSCSTSIMFTDIADFTTFSETAHVSILLKVLSEYFRIITEAVEANNGVIDKFIGDGTMSLFSHPLKIVEDHAESCCHAALQAMAGIEKLRETCRREGWPQIKIRAGINTGNAMIGNVGSKDRFNYTAIGDSVNTAGRLETLNKRYDTSILIGQNTYDLVSKKFLCLFVDIVKLKGKAKPIEVYALESEIVEASKKQVMVHDYLQQAKENMTERNYTQMISILDQAIESIDEWIEDEEAKCQENDVCELNPSNPNWYGHEDICFSNLKFIKDLRSRAEELNQLAVHSSVVEKSFMDFTLTLNEK</sequence>
<evidence type="ECO:0000256" key="1">
    <source>
        <dbReference type="SAM" id="Phobius"/>
    </source>
</evidence>
<feature type="transmembrane region" description="Helical" evidence="1">
    <location>
        <begin position="101"/>
        <end position="122"/>
    </location>
</feature>
<dbReference type="Proteomes" id="UP000444721">
    <property type="component" value="Unassembled WGS sequence"/>
</dbReference>
<dbReference type="Gene3D" id="3.30.450.20">
    <property type="entry name" value="PAS domain"/>
    <property type="match status" value="1"/>
</dbReference>
<dbReference type="InterPro" id="IPR050697">
    <property type="entry name" value="Adenylyl/Guanylyl_Cyclase_3/4"/>
</dbReference>
<dbReference type="Pfam" id="PF00211">
    <property type="entry name" value="Guanylate_cyc"/>
    <property type="match status" value="1"/>
</dbReference>
<keyword evidence="1" id="KW-0472">Membrane</keyword>
<evidence type="ECO:0000259" key="2">
    <source>
        <dbReference type="PROSITE" id="PS50125"/>
    </source>
</evidence>
<feature type="transmembrane region" description="Helical" evidence="1">
    <location>
        <begin position="456"/>
        <end position="482"/>
    </location>
</feature>
<keyword evidence="4" id="KW-1185">Reference proteome</keyword>
<dbReference type="AlphaFoldDB" id="A0A6A5BDQ9"/>
<dbReference type="InterPro" id="IPR029787">
    <property type="entry name" value="Nucleotide_cyclase"/>
</dbReference>
<dbReference type="VEuPathDB" id="AmoebaDB:FDP41_008636"/>
<dbReference type="OrthoDB" id="10265730at2759"/>
<feature type="domain" description="Guanylate cyclase" evidence="2">
    <location>
        <begin position="558"/>
        <end position="691"/>
    </location>
</feature>
<keyword evidence="1" id="KW-1133">Transmembrane helix</keyword>
<dbReference type="SUPFAM" id="SSF55073">
    <property type="entry name" value="Nucleotide cyclase"/>
    <property type="match status" value="1"/>
</dbReference>
<protein>
    <recommendedName>
        <fullName evidence="2">Guanylate cyclase domain-containing protein</fullName>
    </recommendedName>
</protein>
<name>A0A6A5BDQ9_NAEFO</name>
<accession>A0A6A5BDQ9</accession>
<organism evidence="3 4">
    <name type="scientific">Naegleria fowleri</name>
    <name type="common">Brain eating amoeba</name>
    <dbReference type="NCBI Taxonomy" id="5763"/>
    <lineage>
        <taxon>Eukaryota</taxon>
        <taxon>Discoba</taxon>
        <taxon>Heterolobosea</taxon>
        <taxon>Tetramitia</taxon>
        <taxon>Eutetramitia</taxon>
        <taxon>Vahlkampfiidae</taxon>
        <taxon>Naegleria</taxon>
    </lineage>
</organism>
<dbReference type="Gene3D" id="3.30.70.1230">
    <property type="entry name" value="Nucleotide cyclase"/>
    <property type="match status" value="1"/>
</dbReference>
<gene>
    <name evidence="3" type="ORF">FDP41_008636</name>
</gene>
<comment type="caution">
    <text evidence="3">The sequence shown here is derived from an EMBL/GenBank/DDBJ whole genome shotgun (WGS) entry which is preliminary data.</text>
</comment>
<dbReference type="PANTHER" id="PTHR43081:SF1">
    <property type="entry name" value="ADENYLATE CYCLASE, TERMINAL-DIFFERENTIATION SPECIFIC"/>
    <property type="match status" value="1"/>
</dbReference>
<dbReference type="VEuPathDB" id="AmoebaDB:NfTy_007660"/>
<dbReference type="GeneID" id="68115854"/>
<dbReference type="RefSeq" id="XP_044557685.1">
    <property type="nucleotide sequence ID" value="XM_044712511.1"/>
</dbReference>